<evidence type="ECO:0000256" key="4">
    <source>
        <dbReference type="SAM" id="MobiDB-lite"/>
    </source>
</evidence>
<feature type="region of interest" description="Disordered" evidence="4">
    <location>
        <begin position="117"/>
        <end position="160"/>
    </location>
</feature>
<reference evidence="7 8" key="1">
    <citation type="journal article" date="2011" name="PLoS Genet.">
        <title>Comparative genomic analysis of human fungal pathogens causing paracoccidioidomycosis.</title>
        <authorList>
            <person name="Desjardins C.A."/>
            <person name="Champion M.D."/>
            <person name="Holder J.W."/>
            <person name="Muszewska A."/>
            <person name="Goldberg J."/>
            <person name="Bailao A.M."/>
            <person name="Brigido M.M."/>
            <person name="Ferreira M.E."/>
            <person name="Garcia A.M."/>
            <person name="Grynberg M."/>
            <person name="Gujja S."/>
            <person name="Heiman D.I."/>
            <person name="Henn M.R."/>
            <person name="Kodira C.D."/>
            <person name="Leon-Narvaez H."/>
            <person name="Longo L.V."/>
            <person name="Ma L.J."/>
            <person name="Malavazi I."/>
            <person name="Matsuo A.L."/>
            <person name="Morais F.V."/>
            <person name="Pereira M."/>
            <person name="Rodriguez-Brito S."/>
            <person name="Sakthikumar S."/>
            <person name="Salem-Izacc S.M."/>
            <person name="Sykes S.M."/>
            <person name="Teixeira M.M."/>
            <person name="Vallejo M.C."/>
            <person name="Walter M.E."/>
            <person name="Yandava C."/>
            <person name="Young S."/>
            <person name="Zeng Q."/>
            <person name="Zucker J."/>
            <person name="Felipe M.S."/>
            <person name="Goldman G.H."/>
            <person name="Haas B.J."/>
            <person name="McEwen J.G."/>
            <person name="Nino-Vega G."/>
            <person name="Puccia R."/>
            <person name="San-Blas G."/>
            <person name="Soares C.M."/>
            <person name="Birren B.W."/>
            <person name="Cuomo C.A."/>
        </authorList>
    </citation>
    <scope>NUCLEOTIDE SEQUENCE [LARGE SCALE GENOMIC DNA]</scope>
    <source>
        <strain evidence="8">ATCC MYA-826 / Pb01</strain>
    </source>
</reference>
<gene>
    <name evidence="7" type="ORF">PAAG_04650</name>
</gene>
<dbReference type="InterPro" id="IPR041489">
    <property type="entry name" value="PDZ_6"/>
</dbReference>
<protein>
    <recommendedName>
        <fullName evidence="3">Probable 26S proteasome regulatory subunit p27</fullName>
    </recommendedName>
</protein>
<dbReference type="GO" id="GO:0005634">
    <property type="term" value="C:nucleus"/>
    <property type="evidence" value="ECO:0007669"/>
    <property type="project" value="TreeGrafter"/>
</dbReference>
<dbReference type="InterPro" id="IPR040815">
    <property type="entry name" value="Nas2_N"/>
</dbReference>
<dbReference type="GO" id="GO:0005737">
    <property type="term" value="C:cytoplasm"/>
    <property type="evidence" value="ECO:0007669"/>
    <property type="project" value="TreeGrafter"/>
</dbReference>
<keyword evidence="2" id="KW-0143">Chaperone</keyword>
<dbReference type="GO" id="GO:0070682">
    <property type="term" value="P:proteasome regulatory particle assembly"/>
    <property type="evidence" value="ECO:0007669"/>
    <property type="project" value="InterPro"/>
</dbReference>
<dbReference type="SUPFAM" id="SSF50156">
    <property type="entry name" value="PDZ domain-like"/>
    <property type="match status" value="1"/>
</dbReference>
<evidence type="ECO:0000256" key="2">
    <source>
        <dbReference type="ARBA" id="ARBA00023186"/>
    </source>
</evidence>
<name>C1H1K6_PARBA</name>
<organism evidence="7 8">
    <name type="scientific">Paracoccidioides lutzii (strain ATCC MYA-826 / Pb01)</name>
    <name type="common">Paracoccidioides brasiliensis</name>
    <dbReference type="NCBI Taxonomy" id="502779"/>
    <lineage>
        <taxon>Eukaryota</taxon>
        <taxon>Fungi</taxon>
        <taxon>Dikarya</taxon>
        <taxon>Ascomycota</taxon>
        <taxon>Pezizomycotina</taxon>
        <taxon>Eurotiomycetes</taxon>
        <taxon>Eurotiomycetidae</taxon>
        <taxon>Onygenales</taxon>
        <taxon>Ajellomycetaceae</taxon>
        <taxon>Paracoccidioides</taxon>
    </lineage>
</organism>
<dbReference type="AlphaFoldDB" id="C1H1K6"/>
<dbReference type="Pfam" id="PF17820">
    <property type="entry name" value="PDZ_6"/>
    <property type="match status" value="1"/>
</dbReference>
<evidence type="ECO:0000313" key="7">
    <source>
        <dbReference type="EMBL" id="EEH33600.2"/>
    </source>
</evidence>
<evidence type="ECO:0000259" key="5">
    <source>
        <dbReference type="Pfam" id="PF17820"/>
    </source>
</evidence>
<dbReference type="RefSeq" id="XP_015699553.1">
    <property type="nucleotide sequence ID" value="XM_015845327.1"/>
</dbReference>
<evidence type="ECO:0000256" key="1">
    <source>
        <dbReference type="ARBA" id="ARBA00005256"/>
    </source>
</evidence>
<dbReference type="VEuPathDB" id="FungiDB:PAAG_04650"/>
<dbReference type="Gene3D" id="6.10.140.1710">
    <property type="match status" value="1"/>
</dbReference>
<dbReference type="Gene3D" id="2.30.42.10">
    <property type="match status" value="1"/>
</dbReference>
<sequence>MGILMNNIHAPTVASGPTSARGFVNSRDLSSLSLNELYEEKRLIENELKALSNVLDSHGVTMSTSLTTFDGYPRDDLDIAQIRTTRARIIHLQNDYKDIMIKVEQCVHSRFAQLQQLQQQQQNANSPPSSASGTTTSAPDTQSTTSPAVEESPSSQSAVREIPFAKINSVMEGSPAEQAGMKVGDLVRSFGHINWMNHENLTKVAEIVRTHDEKNLLVKLVRKNESGIETDITVTLVPRLGWGGRGYMGCHLMLA</sequence>
<dbReference type="OMA" id="DWGGRGM"/>
<evidence type="ECO:0000313" key="8">
    <source>
        <dbReference type="Proteomes" id="UP000002059"/>
    </source>
</evidence>
<dbReference type="InterPro" id="IPR036034">
    <property type="entry name" value="PDZ_sf"/>
</dbReference>
<dbReference type="eggNOG" id="KOG3129">
    <property type="taxonomic scope" value="Eukaryota"/>
</dbReference>
<dbReference type="KEGG" id="pbl:PAAG_04650"/>
<dbReference type="Pfam" id="PF18265">
    <property type="entry name" value="Nas2_N"/>
    <property type="match status" value="1"/>
</dbReference>
<accession>C1H1K6</accession>
<keyword evidence="8" id="KW-1185">Reference proteome</keyword>
<dbReference type="PANTHER" id="PTHR12651">
    <property type="entry name" value="26S PROTEASOME NON-ATPASE REGULATORY SUBUNIT 9"/>
    <property type="match status" value="1"/>
</dbReference>
<dbReference type="HOGENOM" id="CLU_073146_0_0_1"/>
<dbReference type="EMBL" id="KN294002">
    <property type="protein sequence ID" value="EEH33600.2"/>
    <property type="molecule type" value="Genomic_DNA"/>
</dbReference>
<feature type="domain" description="PDZ" evidence="5">
    <location>
        <begin position="167"/>
        <end position="222"/>
    </location>
</feature>
<dbReference type="OrthoDB" id="48625at2759"/>
<dbReference type="PANTHER" id="PTHR12651:SF1">
    <property type="entry name" value="26S PROTEASOME NON-ATPASE REGULATORY SUBUNIT 9"/>
    <property type="match status" value="1"/>
</dbReference>
<comment type="similarity">
    <text evidence="1">Belongs to the proteasome subunit p27 family.</text>
</comment>
<feature type="domain" description="Nas2 N-terminal" evidence="6">
    <location>
        <begin position="34"/>
        <end position="111"/>
    </location>
</feature>
<proteinExistence type="inferred from homology"/>
<dbReference type="FunFam" id="2.30.42.10:FF:000107">
    <property type="entry name" value="26S proteasome non-ATPase regulatory subunit 9"/>
    <property type="match status" value="1"/>
</dbReference>
<evidence type="ECO:0000256" key="3">
    <source>
        <dbReference type="ARBA" id="ARBA00068021"/>
    </source>
</evidence>
<feature type="compositionally biased region" description="Low complexity" evidence="4">
    <location>
        <begin position="117"/>
        <end position="148"/>
    </location>
</feature>
<dbReference type="GeneID" id="9096851"/>
<dbReference type="STRING" id="502779.C1H1K6"/>
<dbReference type="InterPro" id="IPR035269">
    <property type="entry name" value="PSMD9"/>
</dbReference>
<dbReference type="Proteomes" id="UP000002059">
    <property type="component" value="Partially assembled WGS sequence"/>
</dbReference>
<evidence type="ECO:0000259" key="6">
    <source>
        <dbReference type="Pfam" id="PF18265"/>
    </source>
</evidence>